<evidence type="ECO:0000256" key="12">
    <source>
        <dbReference type="ARBA" id="ARBA00022679"/>
    </source>
</evidence>
<reference evidence="31 32" key="1">
    <citation type="submission" date="2016-10" db="EMBL/GenBank/DDBJ databases">
        <title>Complete Genome Sequence of the Nonylphenol-Degrading Bacterium Sphingobium cloacae JCM 10874T.</title>
        <authorList>
            <person name="Ootsuka M."/>
            <person name="Nishizawa T."/>
            <person name="Ohta H."/>
        </authorList>
    </citation>
    <scope>NUCLEOTIDE SEQUENCE [LARGE SCALE GENOMIC DNA]</scope>
    <source>
        <strain evidence="31 32">JCM 10874</strain>
    </source>
</reference>
<evidence type="ECO:0000256" key="3">
    <source>
        <dbReference type="ARBA" id="ARBA00007090"/>
    </source>
</evidence>
<evidence type="ECO:0000256" key="14">
    <source>
        <dbReference type="ARBA" id="ARBA00022801"/>
    </source>
</evidence>
<evidence type="ECO:0000256" key="5">
    <source>
        <dbReference type="ARBA" id="ARBA00012448"/>
    </source>
</evidence>
<dbReference type="FunFam" id="1.10.3810.10:FF:000001">
    <property type="entry name" value="Penicillin-binding protein 1A"/>
    <property type="match status" value="1"/>
</dbReference>
<evidence type="ECO:0000259" key="30">
    <source>
        <dbReference type="Pfam" id="PF17092"/>
    </source>
</evidence>
<dbReference type="InterPro" id="IPR036950">
    <property type="entry name" value="PBP_transglycosylase"/>
</dbReference>
<dbReference type="PANTHER" id="PTHR32282">
    <property type="entry name" value="BINDING PROTEIN TRANSPEPTIDASE, PUTATIVE-RELATED"/>
    <property type="match status" value="1"/>
</dbReference>
<dbReference type="InterPro" id="IPR023346">
    <property type="entry name" value="Lysozyme-like_dom_sf"/>
</dbReference>
<name>A0A1E1F4F1_9SPHN</name>
<dbReference type="InterPro" id="IPR031376">
    <property type="entry name" value="PCB_OB"/>
</dbReference>
<dbReference type="InterPro" id="IPR012338">
    <property type="entry name" value="Beta-lactam/transpept-like"/>
</dbReference>
<dbReference type="Pfam" id="PF00905">
    <property type="entry name" value="Transpeptidase"/>
    <property type="match status" value="1"/>
</dbReference>
<evidence type="ECO:0000256" key="11">
    <source>
        <dbReference type="ARBA" id="ARBA00022676"/>
    </source>
</evidence>
<dbReference type="GO" id="GO:0005886">
    <property type="term" value="C:plasma membrane"/>
    <property type="evidence" value="ECO:0007669"/>
    <property type="project" value="UniProtKB-SubCell"/>
</dbReference>
<evidence type="ECO:0000256" key="7">
    <source>
        <dbReference type="ARBA" id="ARBA00022475"/>
    </source>
</evidence>
<keyword evidence="11" id="KW-0328">Glycosyltransferase</keyword>
<organism evidence="31 32">
    <name type="scientific">Sphingobium cloacae</name>
    <dbReference type="NCBI Taxonomy" id="120107"/>
    <lineage>
        <taxon>Bacteria</taxon>
        <taxon>Pseudomonadati</taxon>
        <taxon>Pseudomonadota</taxon>
        <taxon>Alphaproteobacteria</taxon>
        <taxon>Sphingomonadales</taxon>
        <taxon>Sphingomonadaceae</taxon>
        <taxon>Sphingobium</taxon>
    </lineage>
</organism>
<accession>A0A1E1F4F1</accession>
<evidence type="ECO:0000256" key="8">
    <source>
        <dbReference type="ARBA" id="ARBA00022519"/>
    </source>
</evidence>
<feature type="domain" description="Penicillin-binding protein transpeptidase" evidence="28">
    <location>
        <begin position="463"/>
        <end position="754"/>
    </location>
</feature>
<feature type="domain" description="Glycosyl transferase family 51" evidence="29">
    <location>
        <begin position="89"/>
        <end position="269"/>
    </location>
</feature>
<comment type="subcellular location">
    <subcellularLocation>
        <location evidence="1">Cell inner membrane</location>
        <topology evidence="1">Single-pass type II membrane protein</topology>
    </subcellularLocation>
</comment>
<dbReference type="GO" id="GO:0008658">
    <property type="term" value="F:penicillin binding"/>
    <property type="evidence" value="ECO:0007669"/>
    <property type="project" value="InterPro"/>
</dbReference>
<keyword evidence="13 27" id="KW-0812">Transmembrane</keyword>
<dbReference type="InterPro" id="IPR001460">
    <property type="entry name" value="PCN-bd_Tpept"/>
</dbReference>
<dbReference type="UniPathway" id="UPA00219"/>
<evidence type="ECO:0000256" key="2">
    <source>
        <dbReference type="ARBA" id="ARBA00004752"/>
    </source>
</evidence>
<evidence type="ECO:0000256" key="15">
    <source>
        <dbReference type="ARBA" id="ARBA00022960"/>
    </source>
</evidence>
<evidence type="ECO:0000256" key="24">
    <source>
        <dbReference type="ARBA" id="ARBA00044770"/>
    </source>
</evidence>
<protein>
    <recommendedName>
        <fullName evidence="6">Penicillin-binding protein 1A</fullName>
        <ecNumber evidence="24">2.4.99.28</ecNumber>
        <ecNumber evidence="5">3.4.16.4</ecNumber>
    </recommendedName>
</protein>
<keyword evidence="15" id="KW-0133">Cell shape</keyword>
<dbReference type="RefSeq" id="WP_066518837.1">
    <property type="nucleotide sequence ID" value="NZ_AP017655.1"/>
</dbReference>
<dbReference type="Pfam" id="PF00912">
    <property type="entry name" value="Transgly"/>
    <property type="match status" value="1"/>
</dbReference>
<gene>
    <name evidence="31" type="ORF">SCLO_1023580</name>
</gene>
<dbReference type="PANTHER" id="PTHR32282:SF27">
    <property type="entry name" value="PENICILLIN-BINDING PROTEIN 1A"/>
    <property type="match status" value="1"/>
</dbReference>
<dbReference type="AlphaFoldDB" id="A0A1E1F4F1"/>
<sequence length="850" mass="93365">MEEARPENAAPSSFAYRLRREAGGARDRFSRIWRPLWGRRLFRWGAILLGGFLLAIFLFWLIFARGLPDAATLLEYEPPLPTIVRDINGQPVHSYARERRVQLQYSDYPPLLIRAYLAAEDKTFFEHHGVDIPGFAGAVIDYASKLGSGQRARGGSTITQQVAKNLLIGDEYSPTRKVKEMILAYRMENVLSKQQILELYLNQIFLGRNAYGVQAASRAYFDKDVADLTLPEMAYLAILPKGPANYRPESPTGHERALDRRNWALGEMQNNGWITAVQRDAARAAPLGTVASRGTSFEDRTGGYYMEEIRRRLIQQFGEKAEDGPNSVYAGGLWVRSPYDPVIQESTTTALRNGLLRFDAGKGWSGPVGEIKVENGWERELAASYIGVDYEGWRVAVVISRSASSAQIGFADGTTGTLPAGMAQLPYRKSGGPAFSAMKPGDLIVVARNGSDWALRNVPEVSGGMVVEEVRSGRIRALQGGFDSRLSSYNRATQAMRQPGSTIKPFVYAAALDGGMTPASIIVDGPLCVYQGAGLGQKCFRNFSGGSAGPQTMRWGVEQSRNLMTVRAASQTGMDRVVRTIKAMGIGDYQPYLSFALGAGETTVERMVNAYAMLANHGRQLAPKVMDYVQDRRGKVIWPVRWRPCDGCNMPGWDGKPMPRFGFEGKQVMNPMTAYQVVHIAEGVIQRGTATVLRDLNRPLFGKTGTTNGPTNVWFVGGSPDLVAGVYLGYDQPRSLGGWAQGGRVAAPIWKAAMAPILEKMPKTPFVAPAGVRMVTIDRRSGKRIYGAWPTDDPKASVIWEAFKPESEPRRSIRKEEVEAQDKAAAAGAASGARRQRTDADFLSDQGGIY</sequence>
<evidence type="ECO:0000313" key="32">
    <source>
        <dbReference type="Proteomes" id="UP000218272"/>
    </source>
</evidence>
<comment type="catalytic activity">
    <reaction evidence="23">
        <text>Preferential cleavage: (Ac)2-L-Lys-D-Ala-|-D-Ala. Also transpeptidation of peptidyl-alanyl moieties that are N-acyl substituents of D-alanine.</text>
        <dbReference type="EC" id="3.4.16.4"/>
    </reaction>
</comment>
<feature type="region of interest" description="Disordered" evidence="26">
    <location>
        <begin position="807"/>
        <end position="850"/>
    </location>
</feature>
<evidence type="ECO:0000313" key="31">
    <source>
        <dbReference type="EMBL" id="BAV65398.1"/>
    </source>
</evidence>
<dbReference type="InterPro" id="IPR050396">
    <property type="entry name" value="Glycosyltr_51/Transpeptidase"/>
</dbReference>
<dbReference type="Gene3D" id="1.10.3810.10">
    <property type="entry name" value="Biosynthetic peptidoglycan transglycosylase-like"/>
    <property type="match status" value="1"/>
</dbReference>
<comment type="catalytic activity">
    <reaction evidence="25">
        <text>[GlcNAc-(1-&gt;4)-Mur2Ac(oyl-L-Ala-gamma-D-Glu-L-Lys-D-Ala-D-Ala)](n)-di-trans,octa-cis-undecaprenyl diphosphate + beta-D-GlcNAc-(1-&gt;4)-Mur2Ac(oyl-L-Ala-gamma-D-Glu-L-Lys-D-Ala-D-Ala)-di-trans,octa-cis-undecaprenyl diphosphate = [GlcNAc-(1-&gt;4)-Mur2Ac(oyl-L-Ala-gamma-D-Glu-L-Lys-D-Ala-D-Ala)](n+1)-di-trans,octa-cis-undecaprenyl diphosphate + di-trans,octa-cis-undecaprenyl diphosphate + H(+)</text>
        <dbReference type="Rhea" id="RHEA:23708"/>
        <dbReference type="Rhea" id="RHEA-COMP:9602"/>
        <dbReference type="Rhea" id="RHEA-COMP:9603"/>
        <dbReference type="ChEBI" id="CHEBI:15378"/>
        <dbReference type="ChEBI" id="CHEBI:58405"/>
        <dbReference type="ChEBI" id="CHEBI:60033"/>
        <dbReference type="ChEBI" id="CHEBI:78435"/>
        <dbReference type="EC" id="2.4.99.28"/>
    </reaction>
</comment>
<comment type="pathway">
    <text evidence="2">Cell wall biogenesis; peptidoglycan biosynthesis.</text>
</comment>
<keyword evidence="18 27" id="KW-1133">Transmembrane helix</keyword>
<keyword evidence="10" id="KW-0645">Protease</keyword>
<keyword evidence="16" id="KW-0735">Signal-anchor</keyword>
<evidence type="ECO:0000256" key="1">
    <source>
        <dbReference type="ARBA" id="ARBA00004249"/>
    </source>
</evidence>
<keyword evidence="22" id="KW-0961">Cell wall biogenesis/degradation</keyword>
<evidence type="ECO:0000256" key="13">
    <source>
        <dbReference type="ARBA" id="ARBA00022692"/>
    </source>
</evidence>
<evidence type="ECO:0000259" key="29">
    <source>
        <dbReference type="Pfam" id="PF00912"/>
    </source>
</evidence>
<dbReference type="KEGG" id="sclo:SCLO_1023580"/>
<dbReference type="EC" id="3.4.16.4" evidence="5"/>
<dbReference type="EMBL" id="AP017655">
    <property type="protein sequence ID" value="BAV65398.1"/>
    <property type="molecule type" value="Genomic_DNA"/>
</dbReference>
<keyword evidence="8" id="KW-0997">Cell inner membrane</keyword>
<evidence type="ECO:0000256" key="16">
    <source>
        <dbReference type="ARBA" id="ARBA00022968"/>
    </source>
</evidence>
<evidence type="ECO:0000256" key="26">
    <source>
        <dbReference type="SAM" id="MobiDB-lite"/>
    </source>
</evidence>
<evidence type="ECO:0000256" key="27">
    <source>
        <dbReference type="SAM" id="Phobius"/>
    </source>
</evidence>
<proteinExistence type="inferred from homology"/>
<dbReference type="InterPro" id="IPR001264">
    <property type="entry name" value="Glyco_trans_51"/>
</dbReference>
<evidence type="ECO:0000256" key="6">
    <source>
        <dbReference type="ARBA" id="ARBA00018638"/>
    </source>
</evidence>
<dbReference type="EC" id="2.4.99.28" evidence="24"/>
<keyword evidence="12" id="KW-0808">Transferase</keyword>
<evidence type="ECO:0000259" key="28">
    <source>
        <dbReference type="Pfam" id="PF00905"/>
    </source>
</evidence>
<dbReference type="GO" id="GO:0046677">
    <property type="term" value="P:response to antibiotic"/>
    <property type="evidence" value="ECO:0007669"/>
    <property type="project" value="UniProtKB-KW"/>
</dbReference>
<feature type="transmembrane region" description="Helical" evidence="27">
    <location>
        <begin position="41"/>
        <end position="63"/>
    </location>
</feature>
<dbReference type="GO" id="GO:0009252">
    <property type="term" value="P:peptidoglycan biosynthetic process"/>
    <property type="evidence" value="ECO:0007669"/>
    <property type="project" value="UniProtKB-UniPathway"/>
</dbReference>
<dbReference type="GO" id="GO:0006508">
    <property type="term" value="P:proteolysis"/>
    <property type="evidence" value="ECO:0007669"/>
    <property type="project" value="UniProtKB-KW"/>
</dbReference>
<dbReference type="GO" id="GO:0009002">
    <property type="term" value="F:serine-type D-Ala-D-Ala carboxypeptidase activity"/>
    <property type="evidence" value="ECO:0007669"/>
    <property type="project" value="UniProtKB-EC"/>
</dbReference>
<dbReference type="OrthoDB" id="9766909at2"/>
<keyword evidence="20" id="KW-0046">Antibiotic resistance</keyword>
<evidence type="ECO:0000256" key="20">
    <source>
        <dbReference type="ARBA" id="ARBA00023251"/>
    </source>
</evidence>
<keyword evidence="19 27" id="KW-0472">Membrane</keyword>
<dbReference type="GO" id="GO:0071555">
    <property type="term" value="P:cell wall organization"/>
    <property type="evidence" value="ECO:0007669"/>
    <property type="project" value="UniProtKB-KW"/>
</dbReference>
<comment type="similarity">
    <text evidence="3">In the C-terminal section; belongs to the transpeptidase family.</text>
</comment>
<dbReference type="Pfam" id="PF17092">
    <property type="entry name" value="PCB_OB"/>
    <property type="match status" value="1"/>
</dbReference>
<keyword evidence="21" id="KW-0511">Multifunctional enzyme</keyword>
<dbReference type="Proteomes" id="UP000218272">
    <property type="component" value="Chromosome SCLO_1"/>
</dbReference>
<evidence type="ECO:0000256" key="17">
    <source>
        <dbReference type="ARBA" id="ARBA00022984"/>
    </source>
</evidence>
<dbReference type="Gene3D" id="3.40.710.10">
    <property type="entry name" value="DD-peptidase/beta-lactamase superfamily"/>
    <property type="match status" value="1"/>
</dbReference>
<dbReference type="SUPFAM" id="SSF56601">
    <property type="entry name" value="beta-lactamase/transpeptidase-like"/>
    <property type="match status" value="1"/>
</dbReference>
<evidence type="ECO:0000256" key="22">
    <source>
        <dbReference type="ARBA" id="ARBA00023316"/>
    </source>
</evidence>
<evidence type="ECO:0000256" key="25">
    <source>
        <dbReference type="ARBA" id="ARBA00049902"/>
    </source>
</evidence>
<comment type="similarity">
    <text evidence="4">In the N-terminal section; belongs to the glycosyltransferase 51 family.</text>
</comment>
<dbReference type="SUPFAM" id="SSF53955">
    <property type="entry name" value="Lysozyme-like"/>
    <property type="match status" value="1"/>
</dbReference>
<keyword evidence="17" id="KW-0573">Peptidoglycan synthesis</keyword>
<keyword evidence="7" id="KW-1003">Cell membrane</keyword>
<evidence type="ECO:0000256" key="9">
    <source>
        <dbReference type="ARBA" id="ARBA00022645"/>
    </source>
</evidence>
<dbReference type="GO" id="GO:0008360">
    <property type="term" value="P:regulation of cell shape"/>
    <property type="evidence" value="ECO:0007669"/>
    <property type="project" value="UniProtKB-KW"/>
</dbReference>
<evidence type="ECO:0000256" key="10">
    <source>
        <dbReference type="ARBA" id="ARBA00022670"/>
    </source>
</evidence>
<keyword evidence="14" id="KW-0378">Hydrolase</keyword>
<dbReference type="GO" id="GO:0030288">
    <property type="term" value="C:outer membrane-bounded periplasmic space"/>
    <property type="evidence" value="ECO:0007669"/>
    <property type="project" value="TreeGrafter"/>
</dbReference>
<evidence type="ECO:0000256" key="4">
    <source>
        <dbReference type="ARBA" id="ARBA00007739"/>
    </source>
</evidence>
<evidence type="ECO:0000256" key="18">
    <source>
        <dbReference type="ARBA" id="ARBA00022989"/>
    </source>
</evidence>
<feature type="compositionally biased region" description="Basic and acidic residues" evidence="26">
    <location>
        <begin position="807"/>
        <end position="822"/>
    </location>
</feature>
<keyword evidence="9" id="KW-0121">Carboxypeptidase</keyword>
<feature type="compositionally biased region" description="Low complexity" evidence="26">
    <location>
        <begin position="824"/>
        <end position="833"/>
    </location>
</feature>
<keyword evidence="32" id="KW-1185">Reference proteome</keyword>
<feature type="domain" description="Penicillin-binding protein OB-like" evidence="30">
    <location>
        <begin position="364"/>
        <end position="461"/>
    </location>
</feature>
<evidence type="ECO:0000256" key="23">
    <source>
        <dbReference type="ARBA" id="ARBA00034000"/>
    </source>
</evidence>
<evidence type="ECO:0000256" key="21">
    <source>
        <dbReference type="ARBA" id="ARBA00023268"/>
    </source>
</evidence>
<evidence type="ECO:0000256" key="19">
    <source>
        <dbReference type="ARBA" id="ARBA00023136"/>
    </source>
</evidence>
<dbReference type="GO" id="GO:0008955">
    <property type="term" value="F:peptidoglycan glycosyltransferase activity"/>
    <property type="evidence" value="ECO:0007669"/>
    <property type="project" value="UniProtKB-EC"/>
</dbReference>